<reference evidence="2" key="1">
    <citation type="journal article" date="2020" name="Nature">
        <title>Giant virus diversity and host interactions through global metagenomics.</title>
        <authorList>
            <person name="Schulz F."/>
            <person name="Roux S."/>
            <person name="Paez-Espino D."/>
            <person name="Jungbluth S."/>
            <person name="Walsh D.A."/>
            <person name="Denef V.J."/>
            <person name="McMahon K.D."/>
            <person name="Konstantinidis K.T."/>
            <person name="Eloe-Fadrosh E.A."/>
            <person name="Kyrpides N.C."/>
            <person name="Woyke T."/>
        </authorList>
    </citation>
    <scope>NUCLEOTIDE SEQUENCE</scope>
    <source>
        <strain evidence="2">GVMAG-M-3300014204-73</strain>
    </source>
</reference>
<organism evidence="2">
    <name type="scientific">viral metagenome</name>
    <dbReference type="NCBI Taxonomy" id="1070528"/>
    <lineage>
        <taxon>unclassified sequences</taxon>
        <taxon>metagenomes</taxon>
        <taxon>organismal metagenomes</taxon>
    </lineage>
</organism>
<keyword evidence="1" id="KW-1133">Transmembrane helix</keyword>
<protein>
    <submittedName>
        <fullName evidence="2">Uncharacterized protein</fullName>
    </submittedName>
</protein>
<dbReference type="AlphaFoldDB" id="A0A6C0BLV5"/>
<feature type="transmembrane region" description="Helical" evidence="1">
    <location>
        <begin position="35"/>
        <end position="56"/>
    </location>
</feature>
<keyword evidence="1" id="KW-0812">Transmembrane</keyword>
<evidence type="ECO:0000313" key="2">
    <source>
        <dbReference type="EMBL" id="QHS92721.1"/>
    </source>
</evidence>
<proteinExistence type="predicted"/>
<accession>A0A6C0BLV5</accession>
<name>A0A6C0BLV5_9ZZZZ</name>
<keyword evidence="1" id="KW-0472">Membrane</keyword>
<sequence>MWEYFLVAIGVAVATWLIMYIDSRLFDKPKKKSTYFKVISLTILIVWSTIYILTWLSPSANIKEVMIRSVANLPKITTGPTVAIPGIGEEMIAGAAPF</sequence>
<evidence type="ECO:0000256" key="1">
    <source>
        <dbReference type="SAM" id="Phobius"/>
    </source>
</evidence>
<feature type="transmembrane region" description="Helical" evidence="1">
    <location>
        <begin position="6"/>
        <end position="23"/>
    </location>
</feature>
<dbReference type="EMBL" id="MN739188">
    <property type="protein sequence ID" value="QHS92721.1"/>
    <property type="molecule type" value="Genomic_DNA"/>
</dbReference>